<dbReference type="Proteomes" id="UP001465976">
    <property type="component" value="Unassembled WGS sequence"/>
</dbReference>
<accession>A0ABR3FN94</accession>
<evidence type="ECO:0000256" key="1">
    <source>
        <dbReference type="SAM" id="Phobius"/>
    </source>
</evidence>
<dbReference type="PANTHER" id="PTHR36124">
    <property type="match status" value="1"/>
</dbReference>
<protein>
    <recommendedName>
        <fullName evidence="2">ER-bound oxygenase mpaB/mpaB'/Rubber oxygenase catalytic domain-containing protein</fullName>
    </recommendedName>
</protein>
<feature type="transmembrane region" description="Helical" evidence="1">
    <location>
        <begin position="66"/>
        <end position="87"/>
    </location>
</feature>
<keyword evidence="1" id="KW-0472">Membrane</keyword>
<feature type="transmembrane region" description="Helical" evidence="1">
    <location>
        <begin position="6"/>
        <end position="24"/>
    </location>
</feature>
<feature type="domain" description="ER-bound oxygenase mpaB/mpaB'/Rubber oxygenase catalytic" evidence="2">
    <location>
        <begin position="96"/>
        <end position="272"/>
    </location>
</feature>
<dbReference type="InterPro" id="IPR046366">
    <property type="entry name" value="MPAB"/>
</dbReference>
<keyword evidence="1" id="KW-0812">Transmembrane</keyword>
<keyword evidence="1" id="KW-1133">Transmembrane helix</keyword>
<gene>
    <name evidence="3" type="ORF">V5O48_005075</name>
</gene>
<name>A0ABR3FN94_9AGAR</name>
<sequence length="414" mass="47219">MVSSGVSSLIPFGLISYLILVRLCRYRRVNKTTAKYSTHLPLEITPQEAQQIVHDSFLYDAPMTMLLGTQITLFKVFGIASIASILFKSGHLTKESEMNKRLADTSTLIATFVSNPYPPRAGTDDASDPRAAIALARVNWIHAKYPIKNDDYLYNLALFMLEPIRWTSRFNWRPLTELERKAIFILWTGIGRDLGIEVIWESYEDMEAWADTYEQEHMLPSEDAYNISRVVIDHFMKRVPRLPGLRSLAYNTILALLDERTRYAMQLPTPSALVAHTIYTLFYARAWIVRHLCLPRRKPALWVQIDSPTGSSPSSDGVPRMQAVFQRRSGPYYYPEKTGFGLILQNLLLKLGLKNPNKVPGKRWQSEGYRLEELGPARWVNEGHQEVLHAAEQIQGCSIRGPWSLAARRPEAPS</sequence>
<keyword evidence="4" id="KW-1185">Reference proteome</keyword>
<proteinExistence type="predicted"/>
<dbReference type="EMBL" id="JBAHYK010000190">
    <property type="protein sequence ID" value="KAL0576894.1"/>
    <property type="molecule type" value="Genomic_DNA"/>
</dbReference>
<evidence type="ECO:0000313" key="4">
    <source>
        <dbReference type="Proteomes" id="UP001465976"/>
    </source>
</evidence>
<dbReference type="PANTHER" id="PTHR36124:SF1">
    <property type="entry name" value="ER-BOUND OXYGENASE MPAB_MPAB'_RUBBER OXYGENASE CATALYTIC DOMAIN-CONTAINING PROTEIN"/>
    <property type="match status" value="1"/>
</dbReference>
<comment type="caution">
    <text evidence="3">The sequence shown here is derived from an EMBL/GenBank/DDBJ whole genome shotgun (WGS) entry which is preliminary data.</text>
</comment>
<organism evidence="3 4">
    <name type="scientific">Marasmius crinis-equi</name>
    <dbReference type="NCBI Taxonomy" id="585013"/>
    <lineage>
        <taxon>Eukaryota</taxon>
        <taxon>Fungi</taxon>
        <taxon>Dikarya</taxon>
        <taxon>Basidiomycota</taxon>
        <taxon>Agaricomycotina</taxon>
        <taxon>Agaricomycetes</taxon>
        <taxon>Agaricomycetidae</taxon>
        <taxon>Agaricales</taxon>
        <taxon>Marasmiineae</taxon>
        <taxon>Marasmiaceae</taxon>
        <taxon>Marasmius</taxon>
    </lineage>
</organism>
<reference evidence="3 4" key="1">
    <citation type="submission" date="2024-02" db="EMBL/GenBank/DDBJ databases">
        <title>A draft genome for the cacao thread blight pathogen Marasmius crinis-equi.</title>
        <authorList>
            <person name="Cohen S.P."/>
            <person name="Baruah I.K."/>
            <person name="Amoako-Attah I."/>
            <person name="Bukari Y."/>
            <person name="Meinhardt L.W."/>
            <person name="Bailey B.A."/>
        </authorList>
    </citation>
    <scope>NUCLEOTIDE SEQUENCE [LARGE SCALE GENOMIC DNA]</scope>
    <source>
        <strain evidence="3 4">GH-76</strain>
    </source>
</reference>
<evidence type="ECO:0000313" key="3">
    <source>
        <dbReference type="EMBL" id="KAL0576894.1"/>
    </source>
</evidence>
<dbReference type="InterPro" id="IPR018713">
    <property type="entry name" value="MPAB/Lcp_cat_dom"/>
</dbReference>
<dbReference type="Pfam" id="PF09995">
    <property type="entry name" value="MPAB_Lcp_cat"/>
    <property type="match status" value="1"/>
</dbReference>
<evidence type="ECO:0000259" key="2">
    <source>
        <dbReference type="Pfam" id="PF09995"/>
    </source>
</evidence>